<dbReference type="GO" id="GO:0005829">
    <property type="term" value="C:cytosol"/>
    <property type="evidence" value="ECO:0007669"/>
    <property type="project" value="TreeGrafter"/>
</dbReference>
<evidence type="ECO:0000256" key="1">
    <source>
        <dbReference type="ARBA" id="ARBA00000642"/>
    </source>
</evidence>
<evidence type="ECO:0000256" key="3">
    <source>
        <dbReference type="ARBA" id="ARBA00022679"/>
    </source>
</evidence>
<keyword evidence="3 8" id="KW-0808">Transferase</keyword>
<evidence type="ECO:0000256" key="6">
    <source>
        <dbReference type="ARBA" id="ARBA00022840"/>
    </source>
</evidence>
<sequence>MDEVPVADLKGKRVLVRAGLDLSLDKQGDAIDELRLQRAPQTLKYLSDAGARVIVLSHIGRDTTNTNAPVARTLQKYLNIFYVPDLFGAPAKDAVAAMKEGEVLLLENLRQHYDLEKANDESFARSLASLGDIYVNDAFSNSHRPHASMIGIPKLLPSYAGFIVRDEVAHLFEALHPPHPALVIIGGAKFETKDPIIRSFLDVYDQVCVVGAIANDVLRVKGFPVGRSKISEHAPDATIANHPHLIAPLDVTVESPDKQARVKKPTEVGADDKIVDMGPDTLAALAPFIAGAKFILWNGPTGLYEDGYDHWTIAVAELITKSNATKVMGGGDTIALLQKSGIRAAGLGFLSTGGGAMLEYLLKGTLPAIEALK</sequence>
<dbReference type="GO" id="GO:0006096">
    <property type="term" value="P:glycolytic process"/>
    <property type="evidence" value="ECO:0007669"/>
    <property type="project" value="InterPro"/>
</dbReference>
<dbReference type="GO" id="GO:0004618">
    <property type="term" value="F:phosphoglycerate kinase activity"/>
    <property type="evidence" value="ECO:0007669"/>
    <property type="project" value="UniProtKB-EC"/>
</dbReference>
<feature type="binding site" evidence="7">
    <location>
        <position position="193"/>
    </location>
    <ligand>
        <name>ATP</name>
        <dbReference type="ChEBI" id="CHEBI:30616"/>
    </ligand>
</feature>
<dbReference type="PRINTS" id="PR00477">
    <property type="entry name" value="PHGLYCKINASE"/>
</dbReference>
<evidence type="ECO:0000256" key="5">
    <source>
        <dbReference type="ARBA" id="ARBA00022777"/>
    </source>
</evidence>
<name>A0A1F6CW56_9BACT</name>
<dbReference type="PANTHER" id="PTHR11406:SF23">
    <property type="entry name" value="PHOSPHOGLYCERATE KINASE 1, CHLOROPLASTIC-RELATED"/>
    <property type="match status" value="1"/>
</dbReference>
<dbReference type="PANTHER" id="PTHR11406">
    <property type="entry name" value="PHOSPHOGLYCERATE KINASE"/>
    <property type="match status" value="1"/>
</dbReference>
<dbReference type="Pfam" id="PF00162">
    <property type="entry name" value="PGK"/>
    <property type="match status" value="1"/>
</dbReference>
<dbReference type="InterPro" id="IPR036043">
    <property type="entry name" value="Phosphoglycerate_kinase_sf"/>
</dbReference>
<comment type="caution">
    <text evidence="9">The sequence shown here is derived from an EMBL/GenBank/DDBJ whole genome shotgun (WGS) entry which is preliminary data.</text>
</comment>
<dbReference type="EC" id="2.7.2.3" evidence="2 8"/>
<dbReference type="Proteomes" id="UP000176863">
    <property type="component" value="Unassembled WGS sequence"/>
</dbReference>
<comment type="catalytic activity">
    <reaction evidence="1 8">
        <text>(2R)-3-phosphoglycerate + ATP = (2R)-3-phospho-glyceroyl phosphate + ADP</text>
        <dbReference type="Rhea" id="RHEA:14801"/>
        <dbReference type="ChEBI" id="CHEBI:30616"/>
        <dbReference type="ChEBI" id="CHEBI:57604"/>
        <dbReference type="ChEBI" id="CHEBI:58272"/>
        <dbReference type="ChEBI" id="CHEBI:456216"/>
        <dbReference type="EC" id="2.7.2.3"/>
    </reaction>
</comment>
<keyword evidence="4" id="KW-0547">Nucleotide-binding</keyword>
<evidence type="ECO:0000256" key="4">
    <source>
        <dbReference type="ARBA" id="ARBA00022741"/>
    </source>
</evidence>
<organism evidence="9 10">
    <name type="scientific">Candidatus Kaiserbacteria bacterium RIFCSPHIGHO2_01_FULL_53_29</name>
    <dbReference type="NCBI Taxonomy" id="1798480"/>
    <lineage>
        <taxon>Bacteria</taxon>
        <taxon>Candidatus Kaiseribacteriota</taxon>
    </lineage>
</organism>
<feature type="binding site" evidence="7">
    <location>
        <begin position="330"/>
        <end position="333"/>
    </location>
    <ligand>
        <name>ATP</name>
        <dbReference type="ChEBI" id="CHEBI:30616"/>
    </ligand>
</feature>
<dbReference type="SUPFAM" id="SSF53748">
    <property type="entry name" value="Phosphoglycerate kinase"/>
    <property type="match status" value="1"/>
</dbReference>
<dbReference type="EMBL" id="MFKT01000013">
    <property type="protein sequence ID" value="OGG53393.1"/>
    <property type="molecule type" value="Genomic_DNA"/>
</dbReference>
<dbReference type="PIRSF" id="PIRSF000724">
    <property type="entry name" value="Pgk"/>
    <property type="match status" value="1"/>
</dbReference>
<dbReference type="InterPro" id="IPR015824">
    <property type="entry name" value="Phosphoglycerate_kinase_N"/>
</dbReference>
<accession>A0A1F6CW56</accession>
<evidence type="ECO:0000313" key="9">
    <source>
        <dbReference type="EMBL" id="OGG53393.1"/>
    </source>
</evidence>
<keyword evidence="6 7" id="KW-0067">ATP-binding</keyword>
<dbReference type="InterPro" id="IPR001576">
    <property type="entry name" value="Phosphoglycerate_kinase"/>
</dbReference>
<keyword evidence="5 8" id="KW-0418">Kinase</keyword>
<evidence type="ECO:0000313" key="10">
    <source>
        <dbReference type="Proteomes" id="UP000176863"/>
    </source>
</evidence>
<dbReference type="AlphaFoldDB" id="A0A1F6CW56"/>
<dbReference type="STRING" id="1798480.A2851_00085"/>
<dbReference type="GO" id="GO:0006094">
    <property type="term" value="P:gluconeogenesis"/>
    <property type="evidence" value="ECO:0007669"/>
    <property type="project" value="TreeGrafter"/>
</dbReference>
<proteinExistence type="inferred from homology"/>
<evidence type="ECO:0000256" key="2">
    <source>
        <dbReference type="ARBA" id="ARBA00013061"/>
    </source>
</evidence>
<protein>
    <recommendedName>
        <fullName evidence="2 8">Phosphoglycerate kinase</fullName>
        <ecNumber evidence="2 8">2.7.2.3</ecNumber>
    </recommendedName>
</protein>
<dbReference type="GO" id="GO:0043531">
    <property type="term" value="F:ADP binding"/>
    <property type="evidence" value="ECO:0007669"/>
    <property type="project" value="TreeGrafter"/>
</dbReference>
<evidence type="ECO:0000256" key="8">
    <source>
        <dbReference type="RuleBase" id="RU000532"/>
    </source>
</evidence>
<dbReference type="Gene3D" id="3.40.50.1260">
    <property type="entry name" value="Phosphoglycerate kinase, N-terminal domain"/>
    <property type="match status" value="2"/>
</dbReference>
<comment type="similarity">
    <text evidence="8">Belongs to the phosphoglycerate kinase family.</text>
</comment>
<reference evidence="9 10" key="1">
    <citation type="journal article" date="2016" name="Nat. Commun.">
        <title>Thousands of microbial genomes shed light on interconnected biogeochemical processes in an aquifer system.</title>
        <authorList>
            <person name="Anantharaman K."/>
            <person name="Brown C.T."/>
            <person name="Hug L.A."/>
            <person name="Sharon I."/>
            <person name="Castelle C.J."/>
            <person name="Probst A.J."/>
            <person name="Thomas B.C."/>
            <person name="Singh A."/>
            <person name="Wilkins M.J."/>
            <person name="Karaoz U."/>
            <person name="Brodie E.L."/>
            <person name="Williams K.H."/>
            <person name="Hubbard S.S."/>
            <person name="Banfield J.F."/>
        </authorList>
    </citation>
    <scope>NUCLEOTIDE SEQUENCE [LARGE SCALE GENOMIC DNA]</scope>
</reference>
<feature type="binding site" evidence="7">
    <location>
        <position position="305"/>
    </location>
    <ligand>
        <name>ATP</name>
        <dbReference type="ChEBI" id="CHEBI:30616"/>
    </ligand>
</feature>
<gene>
    <name evidence="9" type="ORF">A2851_00085</name>
</gene>
<evidence type="ECO:0000256" key="7">
    <source>
        <dbReference type="PIRSR" id="PIRSR000724-2"/>
    </source>
</evidence>
<dbReference type="GO" id="GO:0005524">
    <property type="term" value="F:ATP binding"/>
    <property type="evidence" value="ECO:0007669"/>
    <property type="project" value="UniProtKB-KW"/>
</dbReference>